<reference evidence="1 2" key="1">
    <citation type="submission" date="2020-02" db="EMBL/GenBank/DDBJ databases">
        <title>Genome sequence of the type strain CGMCC 1.15528 of Mesorhizobium zhangyense.</title>
        <authorList>
            <person name="Gao J."/>
            <person name="Sun J."/>
        </authorList>
    </citation>
    <scope>NUCLEOTIDE SEQUENCE [LARGE SCALE GENOMIC DNA]</scope>
    <source>
        <strain evidence="1 2">CGMCC 1.15528</strain>
    </source>
</reference>
<dbReference type="EMBL" id="JAAKZG010000002">
    <property type="protein sequence ID" value="NGN40145.1"/>
    <property type="molecule type" value="Genomic_DNA"/>
</dbReference>
<dbReference type="Proteomes" id="UP000481252">
    <property type="component" value="Unassembled WGS sequence"/>
</dbReference>
<comment type="caution">
    <text evidence="1">The sequence shown here is derived from an EMBL/GenBank/DDBJ whole genome shotgun (WGS) entry which is preliminary data.</text>
</comment>
<accession>A0A7C9V454</accession>
<protein>
    <submittedName>
        <fullName evidence="1">Uncharacterized protein</fullName>
    </submittedName>
</protein>
<organism evidence="1 2">
    <name type="scientific">Mesorhizobium zhangyense</name>
    <dbReference type="NCBI Taxonomy" id="1776730"/>
    <lineage>
        <taxon>Bacteria</taxon>
        <taxon>Pseudomonadati</taxon>
        <taxon>Pseudomonadota</taxon>
        <taxon>Alphaproteobacteria</taxon>
        <taxon>Hyphomicrobiales</taxon>
        <taxon>Phyllobacteriaceae</taxon>
        <taxon>Mesorhizobium</taxon>
    </lineage>
</organism>
<gene>
    <name evidence="1" type="ORF">G6N74_03630</name>
</gene>
<evidence type="ECO:0000313" key="2">
    <source>
        <dbReference type="Proteomes" id="UP000481252"/>
    </source>
</evidence>
<dbReference type="AlphaFoldDB" id="A0A7C9V454"/>
<sequence>MEGCIAVFITAGEGPIPVELLKPGILDFIGDDVDTNLKSNSEYQVVISQPKPDSFTTLAEKGLFVYDWQDIHRKSSESIHAYDLVVRPTTPVRSDGISDKLAKLAQMICFHDIKFANSISLSPYSYFACMQRD</sequence>
<name>A0A7C9V454_9HYPH</name>
<dbReference type="RefSeq" id="WP_165114479.1">
    <property type="nucleotide sequence ID" value="NZ_JAAKZG010000002.1"/>
</dbReference>
<keyword evidence="2" id="KW-1185">Reference proteome</keyword>
<proteinExistence type="predicted"/>
<evidence type="ECO:0000313" key="1">
    <source>
        <dbReference type="EMBL" id="NGN40145.1"/>
    </source>
</evidence>